<protein>
    <submittedName>
        <fullName evidence="2">Uncharacterized protein</fullName>
    </submittedName>
</protein>
<proteinExistence type="predicted"/>
<dbReference type="AlphaFoldDB" id="A0A382N1B5"/>
<evidence type="ECO:0000313" key="2">
    <source>
        <dbReference type="EMBL" id="SVC54155.1"/>
    </source>
</evidence>
<feature type="transmembrane region" description="Helical" evidence="1">
    <location>
        <begin position="20"/>
        <end position="45"/>
    </location>
</feature>
<keyword evidence="1" id="KW-0472">Membrane</keyword>
<evidence type="ECO:0000256" key="1">
    <source>
        <dbReference type="SAM" id="Phobius"/>
    </source>
</evidence>
<accession>A0A382N1B5</accession>
<sequence length="101" mass="11807">MTNTWHLILSEIYHRKFHFGFMVFGVMTAVACSTSVIMLLTIHNVQTEQILRSKRQVVQNHTEELEDQMRKISKGMGFNIVILPEDQNLNELYSNNYASKF</sequence>
<dbReference type="EMBL" id="UINC01096894">
    <property type="protein sequence ID" value="SVC54155.1"/>
    <property type="molecule type" value="Genomic_DNA"/>
</dbReference>
<keyword evidence="1" id="KW-0812">Transmembrane</keyword>
<gene>
    <name evidence="2" type="ORF">METZ01_LOCUS307009</name>
</gene>
<name>A0A382N1B5_9ZZZZ</name>
<feature type="non-terminal residue" evidence="2">
    <location>
        <position position="101"/>
    </location>
</feature>
<reference evidence="2" key="1">
    <citation type="submission" date="2018-05" db="EMBL/GenBank/DDBJ databases">
        <authorList>
            <person name="Lanie J.A."/>
            <person name="Ng W.-L."/>
            <person name="Kazmierczak K.M."/>
            <person name="Andrzejewski T.M."/>
            <person name="Davidsen T.M."/>
            <person name="Wayne K.J."/>
            <person name="Tettelin H."/>
            <person name="Glass J.I."/>
            <person name="Rusch D."/>
            <person name="Podicherti R."/>
            <person name="Tsui H.-C.T."/>
            <person name="Winkler M.E."/>
        </authorList>
    </citation>
    <scope>NUCLEOTIDE SEQUENCE</scope>
</reference>
<keyword evidence="1" id="KW-1133">Transmembrane helix</keyword>
<organism evidence="2">
    <name type="scientific">marine metagenome</name>
    <dbReference type="NCBI Taxonomy" id="408172"/>
    <lineage>
        <taxon>unclassified sequences</taxon>
        <taxon>metagenomes</taxon>
        <taxon>ecological metagenomes</taxon>
    </lineage>
</organism>